<accession>A0A7S0E3L6</accession>
<evidence type="ECO:0000256" key="2">
    <source>
        <dbReference type="SAM" id="Phobius"/>
    </source>
</evidence>
<feature type="transmembrane region" description="Helical" evidence="2">
    <location>
        <begin position="31"/>
        <end position="51"/>
    </location>
</feature>
<dbReference type="EMBL" id="HBEO01005112">
    <property type="protein sequence ID" value="CAD8471489.1"/>
    <property type="molecule type" value="Transcribed_RNA"/>
</dbReference>
<feature type="region of interest" description="Disordered" evidence="1">
    <location>
        <begin position="58"/>
        <end position="79"/>
    </location>
</feature>
<keyword evidence="2" id="KW-0472">Membrane</keyword>
<protein>
    <recommendedName>
        <fullName evidence="4">Methyltransferase FkbM domain-containing protein</fullName>
    </recommendedName>
</protein>
<organism evidence="3">
    <name type="scientific">Hanusia phi</name>
    <dbReference type="NCBI Taxonomy" id="3032"/>
    <lineage>
        <taxon>Eukaryota</taxon>
        <taxon>Cryptophyceae</taxon>
        <taxon>Pyrenomonadales</taxon>
        <taxon>Geminigeraceae</taxon>
        <taxon>Hanusia</taxon>
    </lineage>
</organism>
<dbReference type="AlphaFoldDB" id="A0A7S0E3L6"/>
<evidence type="ECO:0008006" key="4">
    <source>
        <dbReference type="Google" id="ProtNLM"/>
    </source>
</evidence>
<gene>
    <name evidence="3" type="ORF">HPHI1048_LOCUS3621</name>
</gene>
<reference evidence="3" key="1">
    <citation type="submission" date="2021-01" db="EMBL/GenBank/DDBJ databases">
        <authorList>
            <person name="Corre E."/>
            <person name="Pelletier E."/>
            <person name="Niang G."/>
            <person name="Scheremetjew M."/>
            <person name="Finn R."/>
            <person name="Kale V."/>
            <person name="Holt S."/>
            <person name="Cochrane G."/>
            <person name="Meng A."/>
            <person name="Brown T."/>
            <person name="Cohen L."/>
        </authorList>
    </citation>
    <scope>NUCLEOTIDE SEQUENCE</scope>
    <source>
        <strain evidence="3">CCMP325</strain>
    </source>
</reference>
<evidence type="ECO:0000313" key="3">
    <source>
        <dbReference type="EMBL" id="CAD8471489.1"/>
    </source>
</evidence>
<keyword evidence="2" id="KW-1133">Transmembrane helix</keyword>
<keyword evidence="2" id="KW-0812">Transmembrane</keyword>
<evidence type="ECO:0000256" key="1">
    <source>
        <dbReference type="SAM" id="MobiDB-lite"/>
    </source>
</evidence>
<sequence>MVKEQGEQWTMPPLSGVGLTRLRKKSRGGGLRWKLVVVAAIGLQVFVFLYVRQLSGQQRHPAHHRSEKAQRGRDELEGEHEEFVGLQTDEQKIFELHRQLQRQCGHRGIPAGDVHHMDGRKGPTRQVHQLLQELEQAYDGAKSKNAVEHFRQPQTDRRKAVWRDFEFSCFSQCGDDGLLYRIFGLIGWGDRRSVEIGYFPHEANSVNLIVNARFSGLLLDGNTDPIITESWYSPINRYLEILKDDHKKSYDLRTFKQPTEQDLQQRCSPFCLESCYNVNCQKSPITMKIPEFRKTLVTKDNLDSLITDAFSSSEIKQNIDFFSIDIDGMDYYILSNFLEIGYRPRVVTTEFASHLGKTLALTRPYSPSFHAAADSFQYGASITAFVKLLRRYQYRFIGCVEWNAYFILGQELRSKHLARLFPEADVDSCFYEDSSTLETDRRRKNLALQVPWVEVEVEAGAEPKSWKEIQKHLSTR</sequence>
<name>A0A7S0E3L6_9CRYP</name>
<proteinExistence type="predicted"/>